<feature type="transmembrane region" description="Helical" evidence="5">
    <location>
        <begin position="97"/>
        <end position="116"/>
    </location>
</feature>
<sequence>MTKRNKIIYWIATVWLSLGMLSTGIVQILKMKEEVALFTHLGYPTYFLTILGIWKILGVIALLIPKFTLLKEWAYAGFFFAMSGAVFSHLAVRDNSFSAYFGPMLLLVLTVLSWYFRPADRKIISVNLNNLNHKEGTGQRNKQIRLI</sequence>
<comment type="caution">
    <text evidence="6">The sequence shown here is derived from an EMBL/GenBank/DDBJ whole genome shotgun (WGS) entry which is preliminary data.</text>
</comment>
<name>A0A4R0PKH6_9SPHI</name>
<keyword evidence="2 5" id="KW-0812">Transmembrane</keyword>
<dbReference type="PIRSF" id="PIRSF030066">
    <property type="entry name" value="UCP030066"/>
    <property type="match status" value="1"/>
</dbReference>
<evidence type="ECO:0000256" key="3">
    <source>
        <dbReference type="ARBA" id="ARBA00022989"/>
    </source>
</evidence>
<gene>
    <name evidence="6" type="ORF">EZ456_21425</name>
</gene>
<dbReference type="GO" id="GO:0016020">
    <property type="term" value="C:membrane"/>
    <property type="evidence" value="ECO:0007669"/>
    <property type="project" value="UniProtKB-SubCell"/>
</dbReference>
<evidence type="ECO:0000256" key="2">
    <source>
        <dbReference type="ARBA" id="ARBA00022692"/>
    </source>
</evidence>
<evidence type="ECO:0000313" key="7">
    <source>
        <dbReference type="Proteomes" id="UP000293925"/>
    </source>
</evidence>
<keyword evidence="7" id="KW-1185">Reference proteome</keyword>
<keyword evidence="3 5" id="KW-1133">Transmembrane helix</keyword>
<dbReference type="RefSeq" id="WP_131533721.1">
    <property type="nucleotide sequence ID" value="NZ_SJSO01000025.1"/>
</dbReference>
<feature type="transmembrane region" description="Helical" evidence="5">
    <location>
        <begin position="73"/>
        <end position="91"/>
    </location>
</feature>
<protein>
    <submittedName>
        <fullName evidence="6">DoxX family protein</fullName>
    </submittedName>
</protein>
<dbReference type="Pfam" id="PF13564">
    <property type="entry name" value="DoxX_2"/>
    <property type="match status" value="1"/>
</dbReference>
<dbReference type="EMBL" id="SJSO01000025">
    <property type="protein sequence ID" value="TCD18271.1"/>
    <property type="molecule type" value="Genomic_DNA"/>
</dbReference>
<feature type="transmembrane region" description="Helical" evidence="5">
    <location>
        <begin position="41"/>
        <end position="64"/>
    </location>
</feature>
<dbReference type="AlphaFoldDB" id="A0A4R0PKH6"/>
<reference evidence="6 7" key="1">
    <citation type="submission" date="2019-02" db="EMBL/GenBank/DDBJ databases">
        <title>Pedobacter sp. RP-3-21 sp. nov., isolated from Arctic soil.</title>
        <authorList>
            <person name="Dahal R.H."/>
        </authorList>
    </citation>
    <scope>NUCLEOTIDE SEQUENCE [LARGE SCALE GENOMIC DNA]</scope>
    <source>
        <strain evidence="6 7">RP-3-21</strain>
    </source>
</reference>
<evidence type="ECO:0000256" key="1">
    <source>
        <dbReference type="ARBA" id="ARBA00004141"/>
    </source>
</evidence>
<comment type="subcellular location">
    <subcellularLocation>
        <location evidence="1">Membrane</location>
        <topology evidence="1">Multi-pass membrane protein</topology>
    </subcellularLocation>
</comment>
<dbReference type="OrthoDB" id="7960583at2"/>
<evidence type="ECO:0000313" key="6">
    <source>
        <dbReference type="EMBL" id="TCD18271.1"/>
    </source>
</evidence>
<dbReference type="Proteomes" id="UP000293925">
    <property type="component" value="Unassembled WGS sequence"/>
</dbReference>
<accession>A0A4R0PKH6</accession>
<dbReference type="InterPro" id="IPR032808">
    <property type="entry name" value="DoxX"/>
</dbReference>
<dbReference type="InterPro" id="IPR016944">
    <property type="entry name" value="UCP030066"/>
</dbReference>
<evidence type="ECO:0000256" key="5">
    <source>
        <dbReference type="SAM" id="Phobius"/>
    </source>
</evidence>
<evidence type="ECO:0000256" key="4">
    <source>
        <dbReference type="ARBA" id="ARBA00023136"/>
    </source>
</evidence>
<organism evidence="6 7">
    <name type="scientific">Pedobacter psychrodurus</name>
    <dbReference type="NCBI Taxonomy" id="2530456"/>
    <lineage>
        <taxon>Bacteria</taxon>
        <taxon>Pseudomonadati</taxon>
        <taxon>Bacteroidota</taxon>
        <taxon>Sphingobacteriia</taxon>
        <taxon>Sphingobacteriales</taxon>
        <taxon>Sphingobacteriaceae</taxon>
        <taxon>Pedobacter</taxon>
    </lineage>
</organism>
<proteinExistence type="predicted"/>
<keyword evidence="4 5" id="KW-0472">Membrane</keyword>
<feature type="transmembrane region" description="Helical" evidence="5">
    <location>
        <begin position="7"/>
        <end position="29"/>
    </location>
</feature>